<evidence type="ECO:0000256" key="14">
    <source>
        <dbReference type="ARBA" id="ARBA00023008"/>
    </source>
</evidence>
<dbReference type="NCBIfam" id="TIGR01525">
    <property type="entry name" value="ATPase-IB_hvy"/>
    <property type="match status" value="1"/>
</dbReference>
<name>A0A9X4MG62_9BACT</name>
<evidence type="ECO:0000259" key="19">
    <source>
        <dbReference type="PROSITE" id="PS50846"/>
    </source>
</evidence>
<keyword evidence="13 18" id="KW-1133">Transmembrane helix</keyword>
<dbReference type="GO" id="GO:0140581">
    <property type="term" value="F:P-type monovalent copper transporter activity"/>
    <property type="evidence" value="ECO:0007669"/>
    <property type="project" value="UniProtKB-EC"/>
</dbReference>
<dbReference type="GO" id="GO:0043682">
    <property type="term" value="F:P-type divalent copper transporter activity"/>
    <property type="evidence" value="ECO:0007669"/>
    <property type="project" value="TreeGrafter"/>
</dbReference>
<dbReference type="FunFam" id="3.30.70.100:FF:000001">
    <property type="entry name" value="ATPase copper transporting beta"/>
    <property type="match status" value="2"/>
</dbReference>
<keyword evidence="18" id="KW-1003">Cell membrane</keyword>
<dbReference type="PROSITE" id="PS01229">
    <property type="entry name" value="COF_2"/>
    <property type="match status" value="1"/>
</dbReference>
<dbReference type="InterPro" id="IPR023298">
    <property type="entry name" value="ATPase_P-typ_TM_dom_sf"/>
</dbReference>
<feature type="transmembrane region" description="Helical" evidence="18">
    <location>
        <begin position="204"/>
        <end position="223"/>
    </location>
</feature>
<gene>
    <name evidence="20" type="ORF">OLX77_12160</name>
</gene>
<keyword evidence="14" id="KW-0186">Copper</keyword>
<keyword evidence="4" id="KW-0813">Transport</keyword>
<dbReference type="NCBIfam" id="TIGR01511">
    <property type="entry name" value="ATPase-IB1_Cu"/>
    <property type="match status" value="1"/>
</dbReference>
<dbReference type="Pfam" id="PF00403">
    <property type="entry name" value="HMA"/>
    <property type="match status" value="2"/>
</dbReference>
<dbReference type="FunFam" id="2.70.150.10:FF:000002">
    <property type="entry name" value="Copper-transporting ATPase 1, putative"/>
    <property type="match status" value="1"/>
</dbReference>
<dbReference type="GO" id="GO:0055070">
    <property type="term" value="P:copper ion homeostasis"/>
    <property type="evidence" value="ECO:0007669"/>
    <property type="project" value="TreeGrafter"/>
</dbReference>
<dbReference type="InterPro" id="IPR027256">
    <property type="entry name" value="P-typ_ATPase_IB"/>
</dbReference>
<feature type="transmembrane region" description="Helical" evidence="18">
    <location>
        <begin position="172"/>
        <end position="192"/>
    </location>
</feature>
<dbReference type="NCBIfam" id="TIGR01494">
    <property type="entry name" value="ATPase_P-type"/>
    <property type="match status" value="1"/>
</dbReference>
<evidence type="ECO:0000256" key="13">
    <source>
        <dbReference type="ARBA" id="ARBA00022989"/>
    </source>
</evidence>
<dbReference type="GO" id="GO:0005507">
    <property type="term" value="F:copper ion binding"/>
    <property type="evidence" value="ECO:0007669"/>
    <property type="project" value="InterPro"/>
</dbReference>
<dbReference type="RefSeq" id="WP_307633874.1">
    <property type="nucleotide sequence ID" value="NZ_JAPHEH010000001.1"/>
</dbReference>
<comment type="subcellular location">
    <subcellularLocation>
        <location evidence="18">Cell membrane</location>
    </subcellularLocation>
    <subcellularLocation>
        <location evidence="1">Endomembrane system</location>
        <topology evidence="1">Multi-pass membrane protein</topology>
    </subcellularLocation>
</comment>
<dbReference type="InterPro" id="IPR018303">
    <property type="entry name" value="ATPase_P-typ_P_site"/>
</dbReference>
<dbReference type="CDD" id="cd00371">
    <property type="entry name" value="HMA"/>
    <property type="match status" value="2"/>
</dbReference>
<keyword evidence="12" id="KW-1278">Translocase</keyword>
<evidence type="ECO:0000256" key="12">
    <source>
        <dbReference type="ARBA" id="ARBA00022967"/>
    </source>
</evidence>
<protein>
    <recommendedName>
        <fullName evidence="3">P-type Cu(+) transporter</fullName>
        <ecNumber evidence="3">7.2.2.8</ecNumber>
    </recommendedName>
</protein>
<dbReference type="GO" id="GO:0005524">
    <property type="term" value="F:ATP binding"/>
    <property type="evidence" value="ECO:0007669"/>
    <property type="project" value="UniProtKB-UniRule"/>
</dbReference>
<dbReference type="SUPFAM" id="SSF81665">
    <property type="entry name" value="Calcium ATPase, transmembrane domain M"/>
    <property type="match status" value="1"/>
</dbReference>
<feature type="transmembrane region" description="Helical" evidence="18">
    <location>
        <begin position="430"/>
        <end position="453"/>
    </location>
</feature>
<dbReference type="CDD" id="cd02094">
    <property type="entry name" value="P-type_ATPase_Cu-like"/>
    <property type="match status" value="1"/>
</dbReference>
<keyword evidence="5 18" id="KW-0812">Transmembrane</keyword>
<dbReference type="InterPro" id="IPR023214">
    <property type="entry name" value="HAD_sf"/>
</dbReference>
<keyword evidence="11" id="KW-0460">Magnesium</keyword>
<dbReference type="Pfam" id="PF00702">
    <property type="entry name" value="Hydrolase"/>
    <property type="match status" value="1"/>
</dbReference>
<dbReference type="EC" id="7.2.2.8" evidence="3"/>
<comment type="caution">
    <text evidence="20">The sequence shown here is derived from an EMBL/GenBank/DDBJ whole genome shotgun (WGS) entry which is preliminary data.</text>
</comment>
<dbReference type="SUPFAM" id="SSF55008">
    <property type="entry name" value="HMA, heavy metal-associated domain"/>
    <property type="match status" value="2"/>
</dbReference>
<evidence type="ECO:0000256" key="2">
    <source>
        <dbReference type="ARBA" id="ARBA00006024"/>
    </source>
</evidence>
<evidence type="ECO:0000256" key="9">
    <source>
        <dbReference type="ARBA" id="ARBA00022796"/>
    </source>
</evidence>
<organism evidence="20 21">
    <name type="scientific">Thiovibrio frasassiensis</name>
    <dbReference type="NCBI Taxonomy" id="2984131"/>
    <lineage>
        <taxon>Bacteria</taxon>
        <taxon>Pseudomonadati</taxon>
        <taxon>Thermodesulfobacteriota</taxon>
        <taxon>Desulfobulbia</taxon>
        <taxon>Desulfobulbales</taxon>
        <taxon>Thiovibrionaceae</taxon>
        <taxon>Thiovibrio</taxon>
    </lineage>
</organism>
<dbReference type="InterPro" id="IPR017969">
    <property type="entry name" value="Heavy-metal-associated_CS"/>
</dbReference>
<keyword evidence="9" id="KW-0187">Copper transport</keyword>
<evidence type="ECO:0000313" key="20">
    <source>
        <dbReference type="EMBL" id="MDG4476909.1"/>
    </source>
</evidence>
<comment type="similarity">
    <text evidence="2 18">Belongs to the cation transport ATPase (P-type) (TC 3.A.3) family. Type IB subfamily.</text>
</comment>
<dbReference type="InterPro" id="IPR044492">
    <property type="entry name" value="P_typ_ATPase_HD_dom"/>
</dbReference>
<dbReference type="SUPFAM" id="SSF81653">
    <property type="entry name" value="Calcium ATPase, transduction domain A"/>
    <property type="match status" value="1"/>
</dbReference>
<dbReference type="InterPro" id="IPR006122">
    <property type="entry name" value="HMA_Cu_ion-bd"/>
</dbReference>
<evidence type="ECO:0000256" key="8">
    <source>
        <dbReference type="ARBA" id="ARBA00022741"/>
    </source>
</evidence>
<dbReference type="PRINTS" id="PR00942">
    <property type="entry name" value="CUATPASEI"/>
</dbReference>
<reference evidence="20" key="2">
    <citation type="submission" date="2022-10" db="EMBL/GenBank/DDBJ databases">
        <authorList>
            <person name="Aronson H.S."/>
        </authorList>
    </citation>
    <scope>NUCLEOTIDE SEQUENCE</scope>
    <source>
        <strain evidence="20">RS19-109</strain>
    </source>
</reference>
<feature type="transmembrane region" description="Helical" evidence="18">
    <location>
        <begin position="276"/>
        <end position="294"/>
    </location>
</feature>
<evidence type="ECO:0000313" key="21">
    <source>
        <dbReference type="Proteomes" id="UP001154240"/>
    </source>
</evidence>
<feature type="transmembrane region" description="Helical" evidence="18">
    <location>
        <begin position="776"/>
        <end position="798"/>
    </location>
</feature>
<feature type="domain" description="HMA" evidence="19">
    <location>
        <begin position="6"/>
        <end position="72"/>
    </location>
</feature>
<accession>A0A9X4MG62</accession>
<keyword evidence="16 18" id="KW-0472">Membrane</keyword>
<dbReference type="SFLD" id="SFLDS00003">
    <property type="entry name" value="Haloacid_Dehalogenase"/>
    <property type="match status" value="1"/>
</dbReference>
<dbReference type="NCBIfam" id="TIGR00003">
    <property type="entry name" value="copper ion binding protein"/>
    <property type="match status" value="2"/>
</dbReference>
<keyword evidence="10 18" id="KW-0067">ATP-binding</keyword>
<dbReference type="Gene3D" id="3.40.1110.10">
    <property type="entry name" value="Calcium-transporting ATPase, cytoplasmic domain N"/>
    <property type="match status" value="1"/>
</dbReference>
<evidence type="ECO:0000256" key="5">
    <source>
        <dbReference type="ARBA" id="ARBA00022692"/>
    </source>
</evidence>
<dbReference type="PRINTS" id="PR00119">
    <property type="entry name" value="CATATPASE"/>
</dbReference>
<dbReference type="InterPro" id="IPR036412">
    <property type="entry name" value="HAD-like_sf"/>
</dbReference>
<dbReference type="PANTHER" id="PTHR43520">
    <property type="entry name" value="ATP7, ISOFORM B"/>
    <property type="match status" value="1"/>
</dbReference>
<dbReference type="InterPro" id="IPR006121">
    <property type="entry name" value="HMA_dom"/>
</dbReference>
<comment type="catalytic activity">
    <reaction evidence="17">
        <text>Cu(+)(in) + ATP + H2O = Cu(+)(out) + ADP + phosphate + H(+)</text>
        <dbReference type="Rhea" id="RHEA:25792"/>
        <dbReference type="ChEBI" id="CHEBI:15377"/>
        <dbReference type="ChEBI" id="CHEBI:15378"/>
        <dbReference type="ChEBI" id="CHEBI:30616"/>
        <dbReference type="ChEBI" id="CHEBI:43474"/>
        <dbReference type="ChEBI" id="CHEBI:49552"/>
        <dbReference type="ChEBI" id="CHEBI:456216"/>
        <dbReference type="EC" id="7.2.2.8"/>
    </reaction>
</comment>
<keyword evidence="7" id="KW-0677">Repeat</keyword>
<dbReference type="EMBL" id="JAPHEH010000001">
    <property type="protein sequence ID" value="MDG4476909.1"/>
    <property type="molecule type" value="Genomic_DNA"/>
</dbReference>
<dbReference type="Proteomes" id="UP001154240">
    <property type="component" value="Unassembled WGS sequence"/>
</dbReference>
<dbReference type="PROSITE" id="PS50846">
    <property type="entry name" value="HMA_2"/>
    <property type="match status" value="2"/>
</dbReference>
<evidence type="ECO:0000256" key="10">
    <source>
        <dbReference type="ARBA" id="ARBA00022840"/>
    </source>
</evidence>
<dbReference type="InterPro" id="IPR001757">
    <property type="entry name" value="P_typ_ATPase"/>
</dbReference>
<evidence type="ECO:0000256" key="3">
    <source>
        <dbReference type="ARBA" id="ARBA00012517"/>
    </source>
</evidence>
<evidence type="ECO:0000256" key="6">
    <source>
        <dbReference type="ARBA" id="ARBA00022723"/>
    </source>
</evidence>
<keyword evidence="8 18" id="KW-0547">Nucleotide-binding</keyword>
<keyword evidence="6 18" id="KW-0479">Metal-binding</keyword>
<dbReference type="FunFam" id="3.40.50.1000:FF:000144">
    <property type="entry name" value="copper-transporting ATPase 1 isoform X2"/>
    <property type="match status" value="1"/>
</dbReference>
<keyword evidence="21" id="KW-1185">Reference proteome</keyword>
<feature type="transmembrane region" description="Helical" evidence="18">
    <location>
        <begin position="804"/>
        <end position="823"/>
    </location>
</feature>
<dbReference type="PROSITE" id="PS01047">
    <property type="entry name" value="HMA_1"/>
    <property type="match status" value="2"/>
</dbReference>
<dbReference type="PANTHER" id="PTHR43520:SF8">
    <property type="entry name" value="P-TYPE CU(+) TRANSPORTER"/>
    <property type="match status" value="1"/>
</dbReference>
<dbReference type="InterPro" id="IPR059000">
    <property type="entry name" value="ATPase_P-type_domA"/>
</dbReference>
<dbReference type="GO" id="GO:0016887">
    <property type="term" value="F:ATP hydrolysis activity"/>
    <property type="evidence" value="ECO:0007669"/>
    <property type="project" value="InterPro"/>
</dbReference>
<reference evidence="20" key="1">
    <citation type="journal article" date="2022" name="bioRxiv">
        <title>Thiovibrio frasassiensisgen. nov., sp. nov., an autotrophic, elemental sulfur disproportionating bacterium isolated from sulfidic karst sediment, and proposal of Thiovibrionaceae fam. nov.</title>
        <authorList>
            <person name="Aronson H."/>
            <person name="Thomas C."/>
            <person name="Bhattacharyya M."/>
            <person name="Eckstein S."/>
            <person name="Jensen S."/>
            <person name="Barco R."/>
            <person name="Macalady J."/>
            <person name="Amend J."/>
        </authorList>
    </citation>
    <scope>NUCLEOTIDE SEQUENCE</scope>
    <source>
        <strain evidence="20">RS19-109</strain>
    </source>
</reference>
<feature type="transmembrane region" description="Helical" evidence="18">
    <location>
        <begin position="459"/>
        <end position="480"/>
    </location>
</feature>
<dbReference type="SFLD" id="SFLDF00027">
    <property type="entry name" value="p-type_atpase"/>
    <property type="match status" value="1"/>
</dbReference>
<dbReference type="SUPFAM" id="SSF56784">
    <property type="entry name" value="HAD-like"/>
    <property type="match status" value="1"/>
</dbReference>
<dbReference type="PROSITE" id="PS00154">
    <property type="entry name" value="ATPASE_E1_E2"/>
    <property type="match status" value="1"/>
</dbReference>
<dbReference type="Gene3D" id="2.70.150.10">
    <property type="entry name" value="Calcium-transporting ATPase, cytoplasmic transduction domain A"/>
    <property type="match status" value="1"/>
</dbReference>
<dbReference type="GO" id="GO:0012505">
    <property type="term" value="C:endomembrane system"/>
    <property type="evidence" value="ECO:0007669"/>
    <property type="project" value="UniProtKB-SubCell"/>
</dbReference>
<dbReference type="InterPro" id="IPR036163">
    <property type="entry name" value="HMA_dom_sf"/>
</dbReference>
<dbReference type="Gene3D" id="3.40.50.1000">
    <property type="entry name" value="HAD superfamily/HAD-like"/>
    <property type="match status" value="1"/>
</dbReference>
<dbReference type="InterPro" id="IPR023299">
    <property type="entry name" value="ATPase_P-typ_cyto_dom_N"/>
</dbReference>
<feature type="transmembrane region" description="Helical" evidence="18">
    <location>
        <begin position="244"/>
        <end position="261"/>
    </location>
</feature>
<sequence>MASSIEKQRFSIRGMHCASCSSRIEKVLSGTEGIRRVAVNLAAESMDLEWESSRLSLADIAGIVKGLGFELVLPEKEVRLALAIAGMTCASCSARIEKVVGGMAGVRSMQVNLASESATVVFDPEVVSQRQIREGIERLGFKAQVAGLSGNSDFERQQEEALARLSAMASRLYPAFIFAVLLLVLSMGEMVGLPLPAFLAPHQAPFTFAFVQFLLVLPIIWSGRNFYQLGFPALWRGAPNMDSLIAIGTGAAFVYSTWNLIEIGLGIDPMLRVMDLYFESAGVLIALVSLGKYLETRSKVRTSDAIRQLMALSPEEATLVVPGTDEPKKIPVTEIEQGDILLVKPGERIPVDGLVVKGRSSVDESMLTGESLPVSKDVGDSVVGATLNKNGLLQMRAEKVGQDTVLARIIAMVREAQGSKAPIANLADRISLYFVPTVIALAILAGLSWYFIGQAEFSFALRIFIAVLVIACPCAMGLATPTSIMVGTGRGAQLGVLVKSGEALEMAQKIDAVVFDKTGTLTHGRPELTDLQAISTEMDANQILSLVASAESGSEHPLAEALVNSAREKGLTLAEPADFEAVPGRGIRATVRGQQVMLGNHEFMLEHKVAGLGVAVEQIAHGYAGAGKTALYCAADGKLLALLAIADRLKPEVPAIINALQRMGIKIFMLTGDNENTARAIASQAGISEVFAQVLPDQKVERIAALQAEGFRVAMVGDGINDAPALTKADVGIAMGTGIDVAIESGDIVLMKGHLSGLLAALSLSRATMRNIKQNLFWAFIYNIIGIPVAAGVLHLFGGPTLNPMIAGGAMAMSSVSVVSNALRLRFFTPPGLNRV</sequence>
<dbReference type="SFLD" id="SFLDG00002">
    <property type="entry name" value="C1.7:_P-type_atpase_like"/>
    <property type="match status" value="1"/>
</dbReference>
<evidence type="ECO:0000256" key="11">
    <source>
        <dbReference type="ARBA" id="ARBA00022842"/>
    </source>
</evidence>
<dbReference type="InterPro" id="IPR008250">
    <property type="entry name" value="ATPase_P-typ_transduc_dom_A_sf"/>
</dbReference>
<feature type="domain" description="HMA" evidence="19">
    <location>
        <begin position="78"/>
        <end position="144"/>
    </location>
</feature>
<evidence type="ECO:0000256" key="7">
    <source>
        <dbReference type="ARBA" id="ARBA00022737"/>
    </source>
</evidence>
<evidence type="ECO:0000256" key="18">
    <source>
        <dbReference type="RuleBase" id="RU362081"/>
    </source>
</evidence>
<evidence type="ECO:0000256" key="15">
    <source>
        <dbReference type="ARBA" id="ARBA00023065"/>
    </source>
</evidence>
<dbReference type="AlphaFoldDB" id="A0A9X4MG62"/>
<evidence type="ECO:0000256" key="1">
    <source>
        <dbReference type="ARBA" id="ARBA00004127"/>
    </source>
</evidence>
<dbReference type="Gene3D" id="3.30.70.100">
    <property type="match status" value="2"/>
</dbReference>
<dbReference type="GO" id="GO:0005886">
    <property type="term" value="C:plasma membrane"/>
    <property type="evidence" value="ECO:0007669"/>
    <property type="project" value="UniProtKB-SubCell"/>
</dbReference>
<evidence type="ECO:0000256" key="17">
    <source>
        <dbReference type="ARBA" id="ARBA00049289"/>
    </source>
</evidence>
<evidence type="ECO:0000256" key="16">
    <source>
        <dbReference type="ARBA" id="ARBA00023136"/>
    </source>
</evidence>
<keyword evidence="15" id="KW-0406">Ion transport</keyword>
<evidence type="ECO:0000256" key="4">
    <source>
        <dbReference type="ARBA" id="ARBA00022448"/>
    </source>
</evidence>
<dbReference type="Pfam" id="PF00122">
    <property type="entry name" value="E1-E2_ATPase"/>
    <property type="match status" value="1"/>
</dbReference>
<proteinExistence type="inferred from homology"/>